<accession>A0ABT0BRA2</accession>
<dbReference type="Pfam" id="PF03446">
    <property type="entry name" value="NAD_binding_2"/>
    <property type="match status" value="1"/>
</dbReference>
<dbReference type="InterPro" id="IPR015814">
    <property type="entry name" value="Pgluconate_DH_NAD-bd_C"/>
</dbReference>
<dbReference type="InterPro" id="IPR008927">
    <property type="entry name" value="6-PGluconate_DH-like_C_sf"/>
</dbReference>
<dbReference type="Pfam" id="PF09130">
    <property type="entry name" value="DUF1932"/>
    <property type="match status" value="1"/>
</dbReference>
<feature type="domain" description="6-phosphogluconate dehydrogenase NADP-binding" evidence="1">
    <location>
        <begin position="4"/>
        <end position="116"/>
    </location>
</feature>
<dbReference type="InterPro" id="IPR036291">
    <property type="entry name" value="NAD(P)-bd_dom_sf"/>
</dbReference>
<name>A0ABT0BRA2_9SPHN</name>
<feature type="domain" description="Phosphogluconate dehydrogenase NAD-binding putative C-terminal" evidence="2">
    <location>
        <begin position="187"/>
        <end position="250"/>
    </location>
</feature>
<reference evidence="3 4" key="1">
    <citation type="submission" date="2022-04" db="EMBL/GenBank/DDBJ databases">
        <title>Identification of a novel bacterium isolated from mangrove sediments.</title>
        <authorList>
            <person name="Pan X."/>
        </authorList>
    </citation>
    <scope>NUCLEOTIDE SEQUENCE [LARGE SCALE GENOMIC DNA]</scope>
    <source>
        <strain evidence="3 4">B2638</strain>
    </source>
</reference>
<evidence type="ECO:0000313" key="4">
    <source>
        <dbReference type="Proteomes" id="UP001202281"/>
    </source>
</evidence>
<dbReference type="SUPFAM" id="SSF48179">
    <property type="entry name" value="6-phosphogluconate dehydrogenase C-terminal domain-like"/>
    <property type="match status" value="1"/>
</dbReference>
<evidence type="ECO:0000313" key="3">
    <source>
        <dbReference type="EMBL" id="MCJ2187596.1"/>
    </source>
</evidence>
<dbReference type="Gene3D" id="1.10.1040.10">
    <property type="entry name" value="N-(1-d-carboxylethyl)-l-norvaline Dehydrogenase, domain 2"/>
    <property type="match status" value="1"/>
</dbReference>
<dbReference type="InterPro" id="IPR006115">
    <property type="entry name" value="6PGDH_NADP-bd"/>
</dbReference>
<gene>
    <name evidence="3" type="ORF">MTR66_12320</name>
</gene>
<keyword evidence="4" id="KW-1185">Reference proteome</keyword>
<dbReference type="SUPFAM" id="SSF51735">
    <property type="entry name" value="NAD(P)-binding Rossmann-fold domains"/>
    <property type="match status" value="1"/>
</dbReference>
<sequence length="281" mass="29175">MERLALIGFGEAGSTFASAGNWASSARSFDILPERKAVMENMGVTPCDSLSEALDGADMILSLVTADAALDVARDTAAHIAPGALFCDMNSVAPGTKRTAAEAIGAAGGRYADVAVMAPVRPKCLAVPLLLSGPHAAAGQEALTALGFTDLREAGEDVGRASTIKMLRSVMYKGVEALTAECLIACERAGVTDEVLSSFGNDWATGADYRFDRMLVHGMRRAAELREVCKTLEGLGLPPSMSRGTVAWQDTLGSLAVSPVPEGLPAKLAAIAKADTFKGED</sequence>
<comment type="caution">
    <text evidence="3">The sequence shown here is derived from an EMBL/GenBank/DDBJ whole genome shotgun (WGS) entry which is preliminary data.</text>
</comment>
<dbReference type="Gene3D" id="3.40.50.720">
    <property type="entry name" value="NAD(P)-binding Rossmann-like Domain"/>
    <property type="match status" value="1"/>
</dbReference>
<proteinExistence type="predicted"/>
<dbReference type="EMBL" id="JALHLG010000016">
    <property type="protein sequence ID" value="MCJ2187596.1"/>
    <property type="molecule type" value="Genomic_DNA"/>
</dbReference>
<dbReference type="Proteomes" id="UP001202281">
    <property type="component" value="Unassembled WGS sequence"/>
</dbReference>
<dbReference type="RefSeq" id="WP_243921430.1">
    <property type="nucleotide sequence ID" value="NZ_JALHLG010000016.1"/>
</dbReference>
<dbReference type="InterPro" id="IPR013328">
    <property type="entry name" value="6PGD_dom2"/>
</dbReference>
<organism evidence="3 4">
    <name type="scientific">Novosphingobium beihaiensis</name>
    <dbReference type="NCBI Taxonomy" id="2930389"/>
    <lineage>
        <taxon>Bacteria</taxon>
        <taxon>Pseudomonadati</taxon>
        <taxon>Pseudomonadota</taxon>
        <taxon>Alphaproteobacteria</taxon>
        <taxon>Sphingomonadales</taxon>
        <taxon>Sphingomonadaceae</taxon>
        <taxon>Novosphingobium</taxon>
    </lineage>
</organism>
<evidence type="ECO:0000259" key="2">
    <source>
        <dbReference type="Pfam" id="PF09130"/>
    </source>
</evidence>
<protein>
    <submittedName>
        <fullName evidence="3">DUF1932 domain-containing protein</fullName>
    </submittedName>
</protein>
<evidence type="ECO:0000259" key="1">
    <source>
        <dbReference type="Pfam" id="PF03446"/>
    </source>
</evidence>